<dbReference type="RefSeq" id="WP_386028626.1">
    <property type="nucleotide sequence ID" value="NZ_JBHUHX010000058.1"/>
</dbReference>
<dbReference type="InterPro" id="IPR029063">
    <property type="entry name" value="SAM-dependent_MTases_sf"/>
</dbReference>
<dbReference type="Pfam" id="PF02636">
    <property type="entry name" value="Methyltransf_28"/>
    <property type="match status" value="1"/>
</dbReference>
<dbReference type="GO" id="GO:0032259">
    <property type="term" value="P:methylation"/>
    <property type="evidence" value="ECO:0007669"/>
    <property type="project" value="UniProtKB-KW"/>
</dbReference>
<keyword evidence="1 3" id="KW-0489">Methyltransferase</keyword>
<dbReference type="Proteomes" id="UP001597337">
    <property type="component" value="Unassembled WGS sequence"/>
</dbReference>
<evidence type="ECO:0000256" key="1">
    <source>
        <dbReference type="ARBA" id="ARBA00022603"/>
    </source>
</evidence>
<keyword evidence="2" id="KW-0808">Transferase</keyword>
<reference evidence="4" key="1">
    <citation type="journal article" date="2019" name="Int. J. Syst. Evol. Microbiol.">
        <title>The Global Catalogue of Microorganisms (GCM) 10K type strain sequencing project: providing services to taxonomists for standard genome sequencing and annotation.</title>
        <authorList>
            <consortium name="The Broad Institute Genomics Platform"/>
            <consortium name="The Broad Institute Genome Sequencing Center for Infectious Disease"/>
            <person name="Wu L."/>
            <person name="Ma J."/>
        </authorList>
    </citation>
    <scope>NUCLEOTIDE SEQUENCE [LARGE SCALE GENOMIC DNA]</scope>
    <source>
        <strain evidence="4">KACC 12597</strain>
    </source>
</reference>
<organism evidence="3 4">
    <name type="scientific">Thiorhodococcus fuscus</name>
    <dbReference type="NCBI Taxonomy" id="527200"/>
    <lineage>
        <taxon>Bacteria</taxon>
        <taxon>Pseudomonadati</taxon>
        <taxon>Pseudomonadota</taxon>
        <taxon>Gammaproteobacteria</taxon>
        <taxon>Chromatiales</taxon>
        <taxon>Chromatiaceae</taxon>
        <taxon>Thiorhodococcus</taxon>
    </lineage>
</organism>
<name>A0ABW4YDL0_9GAMM</name>
<dbReference type="Gene3D" id="3.40.50.12710">
    <property type="match status" value="1"/>
</dbReference>
<dbReference type="PANTHER" id="PTHR12049:SF7">
    <property type="entry name" value="PROTEIN ARGININE METHYLTRANSFERASE NDUFAF7, MITOCHONDRIAL"/>
    <property type="match status" value="1"/>
</dbReference>
<protein>
    <submittedName>
        <fullName evidence="3">Class I SAM-dependent methyltransferase</fullName>
    </submittedName>
</protein>
<evidence type="ECO:0000313" key="3">
    <source>
        <dbReference type="EMBL" id="MFD2113791.1"/>
    </source>
</evidence>
<dbReference type="InterPro" id="IPR003788">
    <property type="entry name" value="NDUFAF7"/>
</dbReference>
<accession>A0ABW4YDL0</accession>
<dbReference type="InterPro" id="IPR038375">
    <property type="entry name" value="NDUFAF7_sf"/>
</dbReference>
<evidence type="ECO:0000256" key="2">
    <source>
        <dbReference type="ARBA" id="ARBA00022679"/>
    </source>
</evidence>
<dbReference type="EMBL" id="JBHUHX010000058">
    <property type="protein sequence ID" value="MFD2113791.1"/>
    <property type="molecule type" value="Genomic_DNA"/>
</dbReference>
<proteinExistence type="predicted"/>
<comment type="caution">
    <text evidence="3">The sequence shown here is derived from an EMBL/GenBank/DDBJ whole genome shotgun (WGS) entry which is preliminary data.</text>
</comment>
<dbReference type="GO" id="GO:0008168">
    <property type="term" value="F:methyltransferase activity"/>
    <property type="evidence" value="ECO:0007669"/>
    <property type="project" value="UniProtKB-KW"/>
</dbReference>
<evidence type="ECO:0000313" key="4">
    <source>
        <dbReference type="Proteomes" id="UP001597337"/>
    </source>
</evidence>
<dbReference type="PANTHER" id="PTHR12049">
    <property type="entry name" value="PROTEIN ARGININE METHYLTRANSFERASE NDUFAF7, MITOCHONDRIAL"/>
    <property type="match status" value="1"/>
</dbReference>
<sequence>MTQHDTRRQPPDEPNDTDTFAAEINARLQDRIRAAIAESAGLLPFDRFMELALYAPGLGYYVAGAEKFGPDGDFTTAPELSPLFGRCIANQCAEVLERIPEAEILEFGAGSGALAIQILGRLAESDALPKRYRILEPSPELRRRQRDRIQQRLPHLIDRCEWLDGLPERMQGIVIANEVLDAMPVHRFRLDDAGEPLEVCVGEREGAFTDVDAPIRSPGLAERIATLQAEGFAQTPGYASEINLRLAPWLSALSDVLERGLALLIDYGYSRSAYYQSDRSMGTLMCHYRHQAHEDPYRHIGLQDITAHVDFTAVAEAGLGAGFELAGFTTQAHFLIGCGIDQLLSESPDALEQTLAAKQLLLPTEMGERFKVMGLDKGMSESWRGFSVRDLSDRL</sequence>
<gene>
    <name evidence="3" type="ORF">ACFSJC_18235</name>
</gene>
<dbReference type="SUPFAM" id="SSF53335">
    <property type="entry name" value="S-adenosyl-L-methionine-dependent methyltransferases"/>
    <property type="match status" value="1"/>
</dbReference>
<keyword evidence="4" id="KW-1185">Reference proteome</keyword>